<dbReference type="InterPro" id="IPR036938">
    <property type="entry name" value="PAP2/HPO_sf"/>
</dbReference>
<sequence>MRPLDHLRAAYWLTFGWLAAAILFRHFSGTDPAVTGLFYRPGAGFPIARIEVLSVLREALWNAALGVFVLSAVALVWTWRGRVLAGLGADRWGIIFWLFLLGPGVIVNLWLKNVSGRARPDQTELFGGAAQFSLPGVFTDQCAQNCSFVSGEVAATTAMAVALFLFSAPWRGRWALARRALRGLALALTALVIVQRVGAGRHFASDAVFAVLITLTLAWALEIWRQVFARRD</sequence>
<dbReference type="SUPFAM" id="SSF48317">
    <property type="entry name" value="Acid phosphatase/Vanadium-dependent haloperoxidase"/>
    <property type="match status" value="1"/>
</dbReference>
<reference evidence="4" key="1">
    <citation type="journal article" date="2019" name="Int. J. Syst. Evol. Microbiol.">
        <title>The Global Catalogue of Microorganisms (GCM) 10K type strain sequencing project: providing services to taxonomists for standard genome sequencing and annotation.</title>
        <authorList>
            <consortium name="The Broad Institute Genomics Platform"/>
            <consortium name="The Broad Institute Genome Sequencing Center for Infectious Disease"/>
            <person name="Wu L."/>
            <person name="Ma J."/>
        </authorList>
    </citation>
    <scope>NUCLEOTIDE SEQUENCE [LARGE SCALE GENOMIC DNA]</scope>
    <source>
        <strain evidence="4">CCUG 55131</strain>
    </source>
</reference>
<feature type="transmembrane region" description="Helical" evidence="1">
    <location>
        <begin position="9"/>
        <end position="27"/>
    </location>
</feature>
<evidence type="ECO:0000256" key="1">
    <source>
        <dbReference type="SAM" id="Phobius"/>
    </source>
</evidence>
<dbReference type="Pfam" id="PF01569">
    <property type="entry name" value="PAP2"/>
    <property type="match status" value="1"/>
</dbReference>
<dbReference type="RefSeq" id="WP_377392885.1">
    <property type="nucleotide sequence ID" value="NZ_JBHUIX010000018.1"/>
</dbReference>
<accession>A0ABW5ABH6</accession>
<proteinExistence type="predicted"/>
<keyword evidence="4" id="KW-1185">Reference proteome</keyword>
<name>A0ABW5ABH6_9RHOB</name>
<comment type="caution">
    <text evidence="3">The sequence shown here is derived from an EMBL/GenBank/DDBJ whole genome shotgun (WGS) entry which is preliminary data.</text>
</comment>
<keyword evidence="1" id="KW-0472">Membrane</keyword>
<dbReference type="Proteomes" id="UP001597413">
    <property type="component" value="Unassembled WGS sequence"/>
</dbReference>
<protein>
    <submittedName>
        <fullName evidence="3">Phosphatase PAP2 family protein</fullName>
    </submittedName>
</protein>
<feature type="domain" description="Phosphatidic acid phosphatase type 2/haloperoxidase" evidence="2">
    <location>
        <begin position="98"/>
        <end position="225"/>
    </location>
</feature>
<evidence type="ECO:0000259" key="2">
    <source>
        <dbReference type="Pfam" id="PF01569"/>
    </source>
</evidence>
<gene>
    <name evidence="3" type="ORF">ACFSM0_16305</name>
</gene>
<dbReference type="Gene3D" id="1.20.144.10">
    <property type="entry name" value="Phosphatidic acid phosphatase type 2/haloperoxidase"/>
    <property type="match status" value="1"/>
</dbReference>
<dbReference type="InterPro" id="IPR000326">
    <property type="entry name" value="PAP2/HPO"/>
</dbReference>
<evidence type="ECO:0000313" key="3">
    <source>
        <dbReference type="EMBL" id="MFD2175657.1"/>
    </source>
</evidence>
<feature type="transmembrane region" description="Helical" evidence="1">
    <location>
        <begin position="180"/>
        <end position="197"/>
    </location>
</feature>
<feature type="transmembrane region" description="Helical" evidence="1">
    <location>
        <begin position="91"/>
        <end position="111"/>
    </location>
</feature>
<evidence type="ECO:0000313" key="4">
    <source>
        <dbReference type="Proteomes" id="UP001597413"/>
    </source>
</evidence>
<dbReference type="EMBL" id="JBHUIX010000018">
    <property type="protein sequence ID" value="MFD2175657.1"/>
    <property type="molecule type" value="Genomic_DNA"/>
</dbReference>
<organism evidence="3 4">
    <name type="scientific">Rhodobacter lacus</name>
    <dbReference type="NCBI Taxonomy" id="1641972"/>
    <lineage>
        <taxon>Bacteria</taxon>
        <taxon>Pseudomonadati</taxon>
        <taxon>Pseudomonadota</taxon>
        <taxon>Alphaproteobacteria</taxon>
        <taxon>Rhodobacterales</taxon>
        <taxon>Rhodobacter group</taxon>
        <taxon>Rhodobacter</taxon>
    </lineage>
</organism>
<keyword evidence="1" id="KW-1133">Transmembrane helix</keyword>
<feature type="transmembrane region" description="Helical" evidence="1">
    <location>
        <begin position="203"/>
        <end position="221"/>
    </location>
</feature>
<feature type="transmembrane region" description="Helical" evidence="1">
    <location>
        <begin position="148"/>
        <end position="168"/>
    </location>
</feature>
<feature type="transmembrane region" description="Helical" evidence="1">
    <location>
        <begin position="59"/>
        <end position="79"/>
    </location>
</feature>
<keyword evidence="1" id="KW-0812">Transmembrane</keyword>